<dbReference type="AlphaFoldDB" id="A0AAV9D3F0"/>
<comment type="caution">
    <text evidence="1">The sequence shown here is derived from an EMBL/GenBank/DDBJ whole genome shotgun (WGS) entry which is preliminary data.</text>
</comment>
<gene>
    <name evidence="1" type="ORF">QJS10_CPA16g01069</name>
</gene>
<name>A0AAV9D3F0_ACOCL</name>
<dbReference type="EMBL" id="JAUJYO010000016">
    <property type="protein sequence ID" value="KAK1294742.1"/>
    <property type="molecule type" value="Genomic_DNA"/>
</dbReference>
<proteinExistence type="predicted"/>
<dbReference type="Proteomes" id="UP001180020">
    <property type="component" value="Unassembled WGS sequence"/>
</dbReference>
<organism evidence="1 2">
    <name type="scientific">Acorus calamus</name>
    <name type="common">Sweet flag</name>
    <dbReference type="NCBI Taxonomy" id="4465"/>
    <lineage>
        <taxon>Eukaryota</taxon>
        <taxon>Viridiplantae</taxon>
        <taxon>Streptophyta</taxon>
        <taxon>Embryophyta</taxon>
        <taxon>Tracheophyta</taxon>
        <taxon>Spermatophyta</taxon>
        <taxon>Magnoliopsida</taxon>
        <taxon>Liliopsida</taxon>
        <taxon>Acoraceae</taxon>
        <taxon>Acorus</taxon>
    </lineage>
</organism>
<reference evidence="1" key="1">
    <citation type="journal article" date="2023" name="Nat. Commun.">
        <title>Diploid and tetraploid genomes of Acorus and the evolution of monocots.</title>
        <authorList>
            <person name="Ma L."/>
            <person name="Liu K.W."/>
            <person name="Li Z."/>
            <person name="Hsiao Y.Y."/>
            <person name="Qi Y."/>
            <person name="Fu T."/>
            <person name="Tang G.D."/>
            <person name="Zhang D."/>
            <person name="Sun W.H."/>
            <person name="Liu D.K."/>
            <person name="Li Y."/>
            <person name="Chen G.Z."/>
            <person name="Liu X.D."/>
            <person name="Liao X.Y."/>
            <person name="Jiang Y.T."/>
            <person name="Yu X."/>
            <person name="Hao Y."/>
            <person name="Huang J."/>
            <person name="Zhao X.W."/>
            <person name="Ke S."/>
            <person name="Chen Y.Y."/>
            <person name="Wu W.L."/>
            <person name="Hsu J.L."/>
            <person name="Lin Y.F."/>
            <person name="Huang M.D."/>
            <person name="Li C.Y."/>
            <person name="Huang L."/>
            <person name="Wang Z.W."/>
            <person name="Zhao X."/>
            <person name="Zhong W.Y."/>
            <person name="Peng D.H."/>
            <person name="Ahmad S."/>
            <person name="Lan S."/>
            <person name="Zhang J.S."/>
            <person name="Tsai W.C."/>
            <person name="Van de Peer Y."/>
            <person name="Liu Z.J."/>
        </authorList>
    </citation>
    <scope>NUCLEOTIDE SEQUENCE</scope>
    <source>
        <strain evidence="1">CP</strain>
    </source>
</reference>
<evidence type="ECO:0000313" key="1">
    <source>
        <dbReference type="EMBL" id="KAK1294742.1"/>
    </source>
</evidence>
<evidence type="ECO:0000313" key="2">
    <source>
        <dbReference type="Proteomes" id="UP001180020"/>
    </source>
</evidence>
<reference evidence="1" key="2">
    <citation type="submission" date="2023-06" db="EMBL/GenBank/DDBJ databases">
        <authorList>
            <person name="Ma L."/>
            <person name="Liu K.-W."/>
            <person name="Li Z."/>
            <person name="Hsiao Y.-Y."/>
            <person name="Qi Y."/>
            <person name="Fu T."/>
            <person name="Tang G."/>
            <person name="Zhang D."/>
            <person name="Sun W.-H."/>
            <person name="Liu D.-K."/>
            <person name="Li Y."/>
            <person name="Chen G.-Z."/>
            <person name="Liu X.-D."/>
            <person name="Liao X.-Y."/>
            <person name="Jiang Y.-T."/>
            <person name="Yu X."/>
            <person name="Hao Y."/>
            <person name="Huang J."/>
            <person name="Zhao X.-W."/>
            <person name="Ke S."/>
            <person name="Chen Y.-Y."/>
            <person name="Wu W.-L."/>
            <person name="Hsu J.-L."/>
            <person name="Lin Y.-F."/>
            <person name="Huang M.-D."/>
            <person name="Li C.-Y."/>
            <person name="Huang L."/>
            <person name="Wang Z.-W."/>
            <person name="Zhao X."/>
            <person name="Zhong W.-Y."/>
            <person name="Peng D.-H."/>
            <person name="Ahmad S."/>
            <person name="Lan S."/>
            <person name="Zhang J.-S."/>
            <person name="Tsai W.-C."/>
            <person name="Van De Peer Y."/>
            <person name="Liu Z.-J."/>
        </authorList>
    </citation>
    <scope>NUCLEOTIDE SEQUENCE</scope>
    <source>
        <strain evidence="1">CP</strain>
        <tissue evidence="1">Leaves</tissue>
    </source>
</reference>
<protein>
    <submittedName>
        <fullName evidence="1">Uncharacterized protein</fullName>
    </submittedName>
</protein>
<sequence length="63" mass="7327">MSSNPSMFDQNTSTLLPRVDICPSKWQIKPNVTAYFKSMHGDWDRSRRIPFKEWHSLGTTAVE</sequence>
<keyword evidence="2" id="KW-1185">Reference proteome</keyword>
<accession>A0AAV9D3F0</accession>